<dbReference type="Pfam" id="PF00583">
    <property type="entry name" value="Acetyltransf_1"/>
    <property type="match status" value="1"/>
</dbReference>
<name>A0A1G6IVD0_9GAMM</name>
<evidence type="ECO:0000313" key="7">
    <source>
        <dbReference type="EMBL" id="SDC10424.1"/>
    </source>
</evidence>
<dbReference type="EC" id="2.3.1.266" evidence="5"/>
<dbReference type="EMBL" id="FMYK01000003">
    <property type="protein sequence ID" value="SDC10424.1"/>
    <property type="molecule type" value="Genomic_DNA"/>
</dbReference>
<keyword evidence="3 5" id="KW-0808">Transferase</keyword>
<keyword evidence="8" id="KW-1185">Reference proteome</keyword>
<dbReference type="PROSITE" id="PS51186">
    <property type="entry name" value="GNAT"/>
    <property type="match status" value="1"/>
</dbReference>
<evidence type="ECO:0000256" key="5">
    <source>
        <dbReference type="HAMAP-Rule" id="MF_02210"/>
    </source>
</evidence>
<dbReference type="InterPro" id="IPR006464">
    <property type="entry name" value="AcTrfase_RimI/Ard1"/>
</dbReference>
<dbReference type="InterPro" id="IPR016181">
    <property type="entry name" value="Acyl_CoA_acyltransferase"/>
</dbReference>
<dbReference type="RefSeq" id="WP_092617866.1">
    <property type="nucleotide sequence ID" value="NZ_FMYK01000003.1"/>
</dbReference>
<gene>
    <name evidence="5" type="primary">rimI</name>
    <name evidence="7" type="ORF">SAMN05421749_103156</name>
</gene>
<protein>
    <recommendedName>
        <fullName evidence="5">[Ribosomal protein bS18]-alanine N-acetyltransferase</fullName>
        <ecNumber evidence="5">2.3.1.266</ecNumber>
    </recommendedName>
</protein>
<comment type="similarity">
    <text evidence="1 5">Belongs to the acetyltransferase family. RimI subfamily.</text>
</comment>
<evidence type="ECO:0000259" key="6">
    <source>
        <dbReference type="PROSITE" id="PS51186"/>
    </source>
</evidence>
<dbReference type="Proteomes" id="UP000242317">
    <property type="component" value="Unassembled WGS sequence"/>
</dbReference>
<comment type="caution">
    <text evidence="5">Lacks conserved residue(s) required for the propagation of feature annotation.</text>
</comment>
<dbReference type="InterPro" id="IPR050680">
    <property type="entry name" value="YpeA/RimI_acetyltransf"/>
</dbReference>
<reference evidence="8" key="1">
    <citation type="submission" date="2016-09" db="EMBL/GenBank/DDBJ databases">
        <authorList>
            <person name="Varghese N."/>
            <person name="Submissions S."/>
        </authorList>
    </citation>
    <scope>NUCLEOTIDE SEQUENCE [LARGE SCALE GENOMIC DNA]</scope>
    <source>
        <strain evidence="8">ANC 3699</strain>
    </source>
</reference>
<keyword evidence="2 5" id="KW-0963">Cytoplasm</keyword>
<sequence>MQNSNHPSIQIRTMQDSDINAVCAIEQQVQFHPWTASQFADSVQRYQATIVERDGEILGFCIVQKVLDEANLLLMAIDPKCHGQGLGTLLLNDAIERLGDACVQIFLEVRESNYAAIALYEKVGFHQIDLRKNYYPAPNRQKEHAVIMVNMLSADAFSFHQ</sequence>
<feature type="binding site" evidence="5">
    <location>
        <begin position="75"/>
        <end position="77"/>
    </location>
    <ligand>
        <name>acetyl-CoA</name>
        <dbReference type="ChEBI" id="CHEBI:57288"/>
    </ligand>
</feature>
<organism evidence="7 8">
    <name type="scientific">Acinetobacter marinus</name>
    <dbReference type="NCBI Taxonomy" id="281375"/>
    <lineage>
        <taxon>Bacteria</taxon>
        <taxon>Pseudomonadati</taxon>
        <taxon>Pseudomonadota</taxon>
        <taxon>Gammaproteobacteria</taxon>
        <taxon>Moraxellales</taxon>
        <taxon>Moraxellaceae</taxon>
        <taxon>Acinetobacter</taxon>
    </lineage>
</organism>
<feature type="active site" description="Proton acceptor" evidence="5">
    <location>
        <position position="108"/>
    </location>
</feature>
<keyword evidence="4 5" id="KW-0012">Acyltransferase</keyword>
<proteinExistence type="inferred from homology"/>
<evidence type="ECO:0000256" key="3">
    <source>
        <dbReference type="ARBA" id="ARBA00022679"/>
    </source>
</evidence>
<dbReference type="Gene3D" id="3.40.630.30">
    <property type="match status" value="1"/>
</dbReference>
<feature type="domain" description="N-acetyltransferase" evidence="6">
    <location>
        <begin position="9"/>
        <end position="153"/>
    </location>
</feature>
<dbReference type="NCBIfam" id="TIGR01575">
    <property type="entry name" value="rimI"/>
    <property type="match status" value="1"/>
</dbReference>
<dbReference type="InterPro" id="IPR000182">
    <property type="entry name" value="GNAT_dom"/>
</dbReference>
<feature type="binding site" evidence="5">
    <location>
        <position position="113"/>
    </location>
    <ligand>
        <name>acetyl-CoA</name>
        <dbReference type="ChEBI" id="CHEBI:57288"/>
    </ligand>
</feature>
<dbReference type="HAMAP" id="MF_02210">
    <property type="entry name" value="RimI"/>
    <property type="match status" value="1"/>
</dbReference>
<dbReference type="InterPro" id="IPR043690">
    <property type="entry name" value="RimI"/>
</dbReference>
<dbReference type="CDD" id="cd04301">
    <property type="entry name" value="NAT_SF"/>
    <property type="match status" value="1"/>
</dbReference>
<feature type="active site" description="Proton donor" evidence="5">
    <location>
        <position position="120"/>
    </location>
</feature>
<dbReference type="GO" id="GO:0005737">
    <property type="term" value="C:cytoplasm"/>
    <property type="evidence" value="ECO:0007669"/>
    <property type="project" value="UniProtKB-SubCell"/>
</dbReference>
<comment type="catalytic activity">
    <reaction evidence="5">
        <text>N-terminal L-alanyl-[ribosomal protein bS18] + acetyl-CoA = N-terminal N(alpha)-acetyl-L-alanyl-[ribosomal protein bS18] + CoA + H(+)</text>
        <dbReference type="Rhea" id="RHEA:43756"/>
        <dbReference type="Rhea" id="RHEA-COMP:10676"/>
        <dbReference type="Rhea" id="RHEA-COMP:10677"/>
        <dbReference type="ChEBI" id="CHEBI:15378"/>
        <dbReference type="ChEBI" id="CHEBI:57287"/>
        <dbReference type="ChEBI" id="CHEBI:57288"/>
        <dbReference type="ChEBI" id="CHEBI:64718"/>
        <dbReference type="ChEBI" id="CHEBI:83683"/>
        <dbReference type="EC" id="2.3.1.266"/>
    </reaction>
</comment>
<dbReference type="SUPFAM" id="SSF55729">
    <property type="entry name" value="Acyl-CoA N-acyltransferases (Nat)"/>
    <property type="match status" value="1"/>
</dbReference>
<evidence type="ECO:0000256" key="1">
    <source>
        <dbReference type="ARBA" id="ARBA00005395"/>
    </source>
</evidence>
<dbReference type="AlphaFoldDB" id="A0A1G6IVD0"/>
<dbReference type="PANTHER" id="PTHR43420:SF12">
    <property type="entry name" value="N-ACETYLTRANSFERASE DOMAIN-CONTAINING PROTEIN"/>
    <property type="match status" value="1"/>
</dbReference>
<dbReference type="OrthoDB" id="9796919at2"/>
<evidence type="ECO:0000256" key="4">
    <source>
        <dbReference type="ARBA" id="ARBA00023315"/>
    </source>
</evidence>
<evidence type="ECO:0000256" key="2">
    <source>
        <dbReference type="ARBA" id="ARBA00022490"/>
    </source>
</evidence>
<evidence type="ECO:0000313" key="8">
    <source>
        <dbReference type="Proteomes" id="UP000242317"/>
    </source>
</evidence>
<comment type="function">
    <text evidence="5">Acetylates the N-terminal alanine of ribosomal protein bS18.</text>
</comment>
<comment type="subcellular location">
    <subcellularLocation>
        <location evidence="5">Cytoplasm</location>
    </subcellularLocation>
</comment>
<dbReference type="GO" id="GO:0008999">
    <property type="term" value="F:protein-N-terminal-alanine acetyltransferase activity"/>
    <property type="evidence" value="ECO:0007669"/>
    <property type="project" value="UniProtKB-UniRule"/>
</dbReference>
<accession>A0A1G6IVD0</accession>
<dbReference type="PANTHER" id="PTHR43420">
    <property type="entry name" value="ACETYLTRANSFERASE"/>
    <property type="match status" value="1"/>
</dbReference>